<accession>X1QIA1</accession>
<dbReference type="InterPro" id="IPR002903">
    <property type="entry name" value="RsmH"/>
</dbReference>
<organism evidence="1">
    <name type="scientific">marine sediment metagenome</name>
    <dbReference type="NCBI Taxonomy" id="412755"/>
    <lineage>
        <taxon>unclassified sequences</taxon>
        <taxon>metagenomes</taxon>
        <taxon>ecological metagenomes</taxon>
    </lineage>
</organism>
<dbReference type="AlphaFoldDB" id="X1QIA1"/>
<name>X1QIA1_9ZZZZ</name>
<gene>
    <name evidence="1" type="ORF">S06H3_62728</name>
</gene>
<dbReference type="EMBL" id="BARV01041438">
    <property type="protein sequence ID" value="GAI50760.1"/>
    <property type="molecule type" value="Genomic_DNA"/>
</dbReference>
<evidence type="ECO:0000313" key="1">
    <source>
        <dbReference type="EMBL" id="GAI50760.1"/>
    </source>
</evidence>
<sequence>PLDMRYSLENNLTAEKIINNYSQEEIEKILKEF</sequence>
<comment type="caution">
    <text evidence="1">The sequence shown here is derived from an EMBL/GenBank/DDBJ whole genome shotgun (WGS) entry which is preliminary data.</text>
</comment>
<dbReference type="GO" id="GO:0008168">
    <property type="term" value="F:methyltransferase activity"/>
    <property type="evidence" value="ECO:0007669"/>
    <property type="project" value="InterPro"/>
</dbReference>
<reference evidence="1" key="1">
    <citation type="journal article" date="2014" name="Front. Microbiol.">
        <title>High frequency of phylogenetically diverse reductive dehalogenase-homologous genes in deep subseafloor sedimentary metagenomes.</title>
        <authorList>
            <person name="Kawai M."/>
            <person name="Futagami T."/>
            <person name="Toyoda A."/>
            <person name="Takaki Y."/>
            <person name="Nishi S."/>
            <person name="Hori S."/>
            <person name="Arai W."/>
            <person name="Tsubouchi T."/>
            <person name="Morono Y."/>
            <person name="Uchiyama I."/>
            <person name="Ito T."/>
            <person name="Fujiyama A."/>
            <person name="Inagaki F."/>
            <person name="Takami H."/>
        </authorList>
    </citation>
    <scope>NUCLEOTIDE SEQUENCE</scope>
    <source>
        <strain evidence="1">Expedition CK06-06</strain>
    </source>
</reference>
<dbReference type="InterPro" id="IPR023397">
    <property type="entry name" value="SAM-dep_MeTrfase_MraW_recog"/>
</dbReference>
<dbReference type="Pfam" id="PF01795">
    <property type="entry name" value="Methyltransf_5"/>
    <property type="match status" value="1"/>
</dbReference>
<proteinExistence type="predicted"/>
<feature type="non-terminal residue" evidence="1">
    <location>
        <position position="1"/>
    </location>
</feature>
<protein>
    <submittedName>
        <fullName evidence="1">Uncharacterized protein</fullName>
    </submittedName>
</protein>
<dbReference type="SUPFAM" id="SSF81799">
    <property type="entry name" value="Putative methyltransferase TM0872, insert domain"/>
    <property type="match status" value="1"/>
</dbReference>
<dbReference type="Gene3D" id="1.10.150.170">
    <property type="entry name" value="Putative methyltransferase TM0872, insert domain"/>
    <property type="match status" value="1"/>
</dbReference>